<evidence type="ECO:0000256" key="7">
    <source>
        <dbReference type="ARBA" id="ARBA00022723"/>
    </source>
</evidence>
<comment type="subcellular location">
    <subcellularLocation>
        <location evidence="2 12">Secreted</location>
        <location evidence="2 12">Extracellular space</location>
        <location evidence="2 12">Apoplast</location>
    </subcellularLocation>
</comment>
<dbReference type="STRING" id="3218.A0A2K1JDP1"/>
<dbReference type="InterPro" id="IPR017761">
    <property type="entry name" value="Laccase"/>
</dbReference>
<dbReference type="PANTHER" id="PTHR11709">
    <property type="entry name" value="MULTI-COPPER OXIDASE"/>
    <property type="match status" value="1"/>
</dbReference>
<evidence type="ECO:0000256" key="13">
    <source>
        <dbReference type="SAM" id="MobiDB-lite"/>
    </source>
</evidence>
<dbReference type="InterPro" id="IPR034288">
    <property type="entry name" value="CuRO_1_LCC"/>
</dbReference>
<comment type="similarity">
    <text evidence="3 12">Belongs to the multicopper oxidase family.</text>
</comment>
<dbReference type="Gramene" id="Pp3c15_19050V3.1">
    <property type="protein sequence ID" value="Pp3c15_19050V3.1"/>
    <property type="gene ID" value="Pp3c15_19050"/>
</dbReference>
<name>A0A2K1JDP1_PHYPA</name>
<dbReference type="InterPro" id="IPR008972">
    <property type="entry name" value="Cupredoxin"/>
</dbReference>
<dbReference type="Pfam" id="PF07732">
    <property type="entry name" value="Cu-oxidase_3"/>
    <property type="match status" value="1"/>
</dbReference>
<evidence type="ECO:0000256" key="10">
    <source>
        <dbReference type="ARBA" id="ARBA00023008"/>
    </source>
</evidence>
<reference evidence="17 19" key="1">
    <citation type="journal article" date="2008" name="Science">
        <title>The Physcomitrella genome reveals evolutionary insights into the conquest of land by plants.</title>
        <authorList>
            <person name="Rensing S."/>
            <person name="Lang D."/>
            <person name="Zimmer A."/>
            <person name="Terry A."/>
            <person name="Salamov A."/>
            <person name="Shapiro H."/>
            <person name="Nishiyama T."/>
            <person name="Perroud P.-F."/>
            <person name="Lindquist E."/>
            <person name="Kamisugi Y."/>
            <person name="Tanahashi T."/>
            <person name="Sakakibara K."/>
            <person name="Fujita T."/>
            <person name="Oishi K."/>
            <person name="Shin-I T."/>
            <person name="Kuroki Y."/>
            <person name="Toyoda A."/>
            <person name="Suzuki Y."/>
            <person name="Hashimoto A."/>
            <person name="Yamaguchi K."/>
            <person name="Sugano A."/>
            <person name="Kohara Y."/>
            <person name="Fujiyama A."/>
            <person name="Anterola A."/>
            <person name="Aoki S."/>
            <person name="Ashton N."/>
            <person name="Barbazuk W.B."/>
            <person name="Barker E."/>
            <person name="Bennetzen J."/>
            <person name="Bezanilla M."/>
            <person name="Blankenship R."/>
            <person name="Cho S.H."/>
            <person name="Dutcher S."/>
            <person name="Estelle M."/>
            <person name="Fawcett J.A."/>
            <person name="Gundlach H."/>
            <person name="Hanada K."/>
            <person name="Heyl A."/>
            <person name="Hicks K.A."/>
            <person name="Hugh J."/>
            <person name="Lohr M."/>
            <person name="Mayer K."/>
            <person name="Melkozernov A."/>
            <person name="Murata T."/>
            <person name="Nelson D."/>
            <person name="Pils B."/>
            <person name="Prigge M."/>
            <person name="Reiss B."/>
            <person name="Renner T."/>
            <person name="Rombauts S."/>
            <person name="Rushton P."/>
            <person name="Sanderfoot A."/>
            <person name="Schween G."/>
            <person name="Shiu S.-H."/>
            <person name="Stueber K."/>
            <person name="Theodoulou F.L."/>
            <person name="Tu H."/>
            <person name="Van de Peer Y."/>
            <person name="Verrier P.J."/>
            <person name="Waters E."/>
            <person name="Wood A."/>
            <person name="Yang L."/>
            <person name="Cove D."/>
            <person name="Cuming A."/>
            <person name="Hasebe M."/>
            <person name="Lucas S."/>
            <person name="Mishler D.B."/>
            <person name="Reski R."/>
            <person name="Grigoriev I."/>
            <person name="Quatrano R.S."/>
            <person name="Boore J.L."/>
        </authorList>
    </citation>
    <scope>NUCLEOTIDE SEQUENCE [LARGE SCALE GENOMIC DNA]</scope>
    <source>
        <strain evidence="18 19">cv. Gransden 2004</strain>
    </source>
</reference>
<comment type="catalytic activity">
    <reaction evidence="1 12">
        <text>4 hydroquinone + O2 = 4 benzosemiquinone + 2 H2O</text>
        <dbReference type="Rhea" id="RHEA:11276"/>
        <dbReference type="ChEBI" id="CHEBI:15377"/>
        <dbReference type="ChEBI" id="CHEBI:15379"/>
        <dbReference type="ChEBI" id="CHEBI:17594"/>
        <dbReference type="ChEBI" id="CHEBI:17977"/>
        <dbReference type="EC" id="1.10.3.2"/>
    </reaction>
</comment>
<evidence type="ECO:0000256" key="1">
    <source>
        <dbReference type="ARBA" id="ARBA00000349"/>
    </source>
</evidence>
<organism evidence="17">
    <name type="scientific">Physcomitrium patens</name>
    <name type="common">Spreading-leaved earth moss</name>
    <name type="synonym">Physcomitrella patens</name>
    <dbReference type="NCBI Taxonomy" id="3218"/>
    <lineage>
        <taxon>Eukaryota</taxon>
        <taxon>Viridiplantae</taxon>
        <taxon>Streptophyta</taxon>
        <taxon>Embryophyta</taxon>
        <taxon>Bryophyta</taxon>
        <taxon>Bryophytina</taxon>
        <taxon>Bryopsida</taxon>
        <taxon>Funariidae</taxon>
        <taxon>Funariales</taxon>
        <taxon>Funariaceae</taxon>
        <taxon>Physcomitrium</taxon>
    </lineage>
</organism>
<dbReference type="Pfam" id="PF07731">
    <property type="entry name" value="Cu-oxidase_2"/>
    <property type="match status" value="2"/>
</dbReference>
<gene>
    <name evidence="17" type="ORF">PHYPA_019922</name>
</gene>
<keyword evidence="9 12" id="KW-0560">Oxidoreductase</keyword>
<feature type="compositionally biased region" description="Basic and acidic residues" evidence="13">
    <location>
        <begin position="677"/>
        <end position="689"/>
    </location>
</feature>
<keyword evidence="8 12" id="KW-0677">Repeat</keyword>
<dbReference type="InterPro" id="IPR001117">
    <property type="entry name" value="Cu-oxidase_2nd"/>
</dbReference>
<accession>A0A2K1JDP1</accession>
<dbReference type="PaxDb" id="3218-PP1S206_49V6.1"/>
<dbReference type="AlphaFoldDB" id="A0A2K1JDP1"/>
<evidence type="ECO:0000256" key="8">
    <source>
        <dbReference type="ARBA" id="ARBA00022737"/>
    </source>
</evidence>
<keyword evidence="19" id="KW-1185">Reference proteome</keyword>
<comment type="cofactor">
    <cofactor evidence="12">
        <name>Cu cation</name>
        <dbReference type="ChEBI" id="CHEBI:23378"/>
    </cofactor>
    <text evidence="12">Binds 4 Cu cations per monomer.</text>
</comment>
<feature type="domain" description="Plastocyanin-like" evidence="14">
    <location>
        <begin position="180"/>
        <end position="311"/>
    </location>
</feature>
<dbReference type="InterPro" id="IPR034285">
    <property type="entry name" value="CuRO_2_LCC"/>
</dbReference>
<dbReference type="GO" id="GO:0052716">
    <property type="term" value="F:hydroquinone:oxygen oxidoreductase activity"/>
    <property type="evidence" value="ECO:0007669"/>
    <property type="project" value="UniProtKB-EC"/>
</dbReference>
<evidence type="ECO:0000256" key="5">
    <source>
        <dbReference type="ARBA" id="ARBA00022523"/>
    </source>
</evidence>
<dbReference type="EnsemblPlants" id="Pp3c15_19050V3.1">
    <property type="protein sequence ID" value="Pp3c15_19050V3.1"/>
    <property type="gene ID" value="Pp3c15_19050"/>
</dbReference>
<dbReference type="InterPro" id="IPR011707">
    <property type="entry name" value="Cu-oxidase-like_N"/>
</dbReference>
<dbReference type="Proteomes" id="UP000006727">
    <property type="component" value="Chromosome 15"/>
</dbReference>
<dbReference type="InParanoid" id="A0A2K1JDP1"/>
<evidence type="ECO:0000259" key="16">
    <source>
        <dbReference type="Pfam" id="PF07732"/>
    </source>
</evidence>
<comment type="function">
    <text evidence="12">Lignin degradation and detoxification of lignin-derived products.</text>
</comment>
<reference evidence="17 19" key="2">
    <citation type="journal article" date="2018" name="Plant J.">
        <title>The Physcomitrella patens chromosome-scale assembly reveals moss genome structure and evolution.</title>
        <authorList>
            <person name="Lang D."/>
            <person name="Ullrich K.K."/>
            <person name="Murat F."/>
            <person name="Fuchs J."/>
            <person name="Jenkins J."/>
            <person name="Haas F.B."/>
            <person name="Piednoel M."/>
            <person name="Gundlach H."/>
            <person name="Van Bel M."/>
            <person name="Meyberg R."/>
            <person name="Vives C."/>
            <person name="Morata J."/>
            <person name="Symeonidi A."/>
            <person name="Hiss M."/>
            <person name="Muchero W."/>
            <person name="Kamisugi Y."/>
            <person name="Saleh O."/>
            <person name="Blanc G."/>
            <person name="Decker E.L."/>
            <person name="van Gessel N."/>
            <person name="Grimwood J."/>
            <person name="Hayes R.D."/>
            <person name="Graham S.W."/>
            <person name="Gunter L.E."/>
            <person name="McDaniel S.F."/>
            <person name="Hoernstein S.N.W."/>
            <person name="Larsson A."/>
            <person name="Li F.W."/>
            <person name="Perroud P.F."/>
            <person name="Phillips J."/>
            <person name="Ranjan P."/>
            <person name="Rokshar D.S."/>
            <person name="Rothfels C.J."/>
            <person name="Schneider L."/>
            <person name="Shu S."/>
            <person name="Stevenson D.W."/>
            <person name="Thummler F."/>
            <person name="Tillich M."/>
            <person name="Villarreal Aguilar J.C."/>
            <person name="Widiez T."/>
            <person name="Wong G.K."/>
            <person name="Wymore A."/>
            <person name="Zhang Y."/>
            <person name="Zimmer A.D."/>
            <person name="Quatrano R.S."/>
            <person name="Mayer K.F.X."/>
            <person name="Goodstein D."/>
            <person name="Casacuberta J.M."/>
            <person name="Vandepoele K."/>
            <person name="Reski R."/>
            <person name="Cuming A.C."/>
            <person name="Tuskan G.A."/>
            <person name="Maumus F."/>
            <person name="Salse J."/>
            <person name="Schmutz J."/>
            <person name="Rensing S.A."/>
        </authorList>
    </citation>
    <scope>NUCLEOTIDE SEQUENCE [LARGE SCALE GENOMIC DNA]</scope>
    <source>
        <strain evidence="18 19">cv. Gransden 2004</strain>
    </source>
</reference>
<feature type="region of interest" description="Disordered" evidence="13">
    <location>
        <begin position="644"/>
        <end position="689"/>
    </location>
</feature>
<dbReference type="GO" id="GO:0005507">
    <property type="term" value="F:copper ion binding"/>
    <property type="evidence" value="ECO:0007669"/>
    <property type="project" value="InterPro"/>
</dbReference>
<reference evidence="18" key="3">
    <citation type="submission" date="2020-12" db="UniProtKB">
        <authorList>
            <consortium name="EnsemblPlants"/>
        </authorList>
    </citation>
    <scope>IDENTIFICATION</scope>
</reference>
<dbReference type="NCBIfam" id="TIGR03389">
    <property type="entry name" value="laccase"/>
    <property type="match status" value="1"/>
</dbReference>
<dbReference type="EnsemblPlants" id="Pp3c15_19050V3.2">
    <property type="protein sequence ID" value="Pp3c15_19050V3.2"/>
    <property type="gene ID" value="Pp3c15_19050"/>
</dbReference>
<evidence type="ECO:0000256" key="2">
    <source>
        <dbReference type="ARBA" id="ARBA00004271"/>
    </source>
</evidence>
<keyword evidence="6 12" id="KW-0964">Secreted</keyword>
<protein>
    <recommendedName>
        <fullName evidence="4 12">Laccase</fullName>
        <ecNumber evidence="4 12">1.10.3.2</ecNumber>
    </recommendedName>
    <alternativeName>
        <fullName evidence="12">Benzenediol:oxygen oxidoreductase</fullName>
    </alternativeName>
    <alternativeName>
        <fullName evidence="12">Diphenol oxidase</fullName>
    </alternativeName>
    <alternativeName>
        <fullName evidence="12">Urishiol oxidase</fullName>
    </alternativeName>
</protein>
<dbReference type="InterPro" id="IPR045087">
    <property type="entry name" value="Cu-oxidase_fam"/>
</dbReference>
<dbReference type="Gene3D" id="2.60.40.420">
    <property type="entry name" value="Cupredoxins - blue copper proteins"/>
    <property type="match status" value="3"/>
</dbReference>
<feature type="domain" description="Plastocyanin-like" evidence="15">
    <location>
        <begin position="462"/>
        <end position="567"/>
    </location>
</feature>
<keyword evidence="10 12" id="KW-0186">Copper</keyword>
<dbReference type="GO" id="GO:0016491">
    <property type="term" value="F:oxidoreductase activity"/>
    <property type="evidence" value="ECO:0000318"/>
    <property type="project" value="GO_Central"/>
</dbReference>
<evidence type="ECO:0000313" key="18">
    <source>
        <dbReference type="EnsemblPlants" id="Pp3c15_19050V3.1"/>
    </source>
</evidence>
<dbReference type="Gramene" id="Pp3c15_19050V3.2">
    <property type="protein sequence ID" value="Pp3c15_19050V3.2"/>
    <property type="gene ID" value="Pp3c15_19050"/>
</dbReference>
<dbReference type="EMBL" id="ABEU02000015">
    <property type="protein sequence ID" value="PNR39643.1"/>
    <property type="molecule type" value="Genomic_DNA"/>
</dbReference>
<dbReference type="SUPFAM" id="SSF49503">
    <property type="entry name" value="Cupredoxins"/>
    <property type="match status" value="3"/>
</dbReference>
<dbReference type="CDD" id="cd13875">
    <property type="entry name" value="CuRO_2_LCC_plant"/>
    <property type="match status" value="1"/>
</dbReference>
<dbReference type="InterPro" id="IPR011706">
    <property type="entry name" value="Cu-oxidase_C"/>
</dbReference>
<dbReference type="InterPro" id="IPR002355">
    <property type="entry name" value="Cu_oxidase_Cu_BS"/>
</dbReference>
<evidence type="ECO:0000256" key="11">
    <source>
        <dbReference type="ARBA" id="ARBA00023185"/>
    </source>
</evidence>
<keyword evidence="11 12" id="KW-0439">Lignin degradation</keyword>
<feature type="domain" description="Plastocyanin-like" evidence="16">
    <location>
        <begin position="54"/>
        <end position="167"/>
    </location>
</feature>
<evidence type="ECO:0000313" key="19">
    <source>
        <dbReference type="Proteomes" id="UP000006727"/>
    </source>
</evidence>
<dbReference type="CDD" id="cd13849">
    <property type="entry name" value="CuRO_1_LCC_plant"/>
    <property type="match status" value="1"/>
</dbReference>
<feature type="domain" description="Plastocyanin-like" evidence="15">
    <location>
        <begin position="615"/>
        <end position="638"/>
    </location>
</feature>
<dbReference type="EC" id="1.10.3.2" evidence="4 12"/>
<dbReference type="GO" id="GO:0046274">
    <property type="term" value="P:lignin catabolic process"/>
    <property type="evidence" value="ECO:0007669"/>
    <property type="project" value="UniProtKB-KW"/>
</dbReference>
<evidence type="ECO:0000259" key="14">
    <source>
        <dbReference type="Pfam" id="PF00394"/>
    </source>
</evidence>
<evidence type="ECO:0000256" key="12">
    <source>
        <dbReference type="RuleBase" id="RU361119"/>
    </source>
</evidence>
<keyword evidence="5 12" id="KW-0052">Apoplast</keyword>
<evidence type="ECO:0000256" key="4">
    <source>
        <dbReference type="ARBA" id="ARBA00012297"/>
    </source>
</evidence>
<dbReference type="CDD" id="cd13897">
    <property type="entry name" value="CuRO_3_LCC_plant"/>
    <property type="match status" value="1"/>
</dbReference>
<dbReference type="Pfam" id="PF00394">
    <property type="entry name" value="Cu-oxidase"/>
    <property type="match status" value="1"/>
</dbReference>
<sequence>MKFSIHLNGMYFAGGIYRQLFVLLFLVFCIHLSTNRVVRAGTSGITTRRYNFVVNYATFTRLNHTKRMIVVNGQFPGPAIRANEDDIVIVNVTNLVAAPVTIHWHGVKQIRTCWADGVPYITMCPLQQNQSFSHRFQLLNQTGTMWYHAHISWLRASVHGPIVLRPRKFESFPFTSPKREITIMIGEWWNNDVEDVLAYALARGGRYNISDAITLNGQPGFLYNHSSKDALKVKVTHGETYLLRVVNACLNFGMFFGVANHSLKVVQLDSAYVKPFTVNTVLIAPGQTLDALLTANRASGRYYMAASPYSVPDPQYVPFPEIPATARMEYEESSYEIERSSSEIVTYMPTFPSPNDSNYRHKFDDLQKSINTTYQTLDVPETVDKHLFFTVGYGLDKSSSCHPFKTCVDGYDGQYRVVGSVNNISFVTPNTTSKSLLEIAYLRDHGNASVTSALDLDFPSQPTMTFNYTGSTRLPLSQWFSKHATKLSVINYNASVQIILQNTNIVQFETHPFHLHGYSFYIVGRGNGNYDPDSSPATFNLVDPPLRNTFGVPHRGWLALRFRADNPDFGPPICDNLVRIYGTFPSLIDHFTTEQAKGQIYRKMNTNSNSSAGRVWLFHCHFEIHTSWGMETVLYVKEGTGTNQTLEAPPSDLPACASSENTSKKKEPTVSITISEDITKPEISKEVPH</sequence>
<dbReference type="GO" id="GO:0048046">
    <property type="term" value="C:apoplast"/>
    <property type="evidence" value="ECO:0007669"/>
    <property type="project" value="UniProtKB-SubCell"/>
</dbReference>
<evidence type="ECO:0000259" key="15">
    <source>
        <dbReference type="Pfam" id="PF07731"/>
    </source>
</evidence>
<evidence type="ECO:0000313" key="17">
    <source>
        <dbReference type="EMBL" id="PNR39643.1"/>
    </source>
</evidence>
<dbReference type="InterPro" id="IPR034289">
    <property type="entry name" value="CuRO_3_LCC"/>
</dbReference>
<keyword evidence="7 12" id="KW-0479">Metal-binding</keyword>
<dbReference type="PROSITE" id="PS00080">
    <property type="entry name" value="MULTICOPPER_OXIDASE2"/>
    <property type="match status" value="1"/>
</dbReference>
<evidence type="ECO:0000256" key="9">
    <source>
        <dbReference type="ARBA" id="ARBA00023002"/>
    </source>
</evidence>
<evidence type="ECO:0000256" key="6">
    <source>
        <dbReference type="ARBA" id="ARBA00022525"/>
    </source>
</evidence>
<proteinExistence type="inferred from homology"/>
<evidence type="ECO:0000256" key="3">
    <source>
        <dbReference type="ARBA" id="ARBA00010609"/>
    </source>
</evidence>
<dbReference type="PANTHER" id="PTHR11709:SF522">
    <property type="entry name" value="LACCASE-4"/>
    <property type="match status" value="1"/>
</dbReference>